<reference evidence="3" key="1">
    <citation type="submission" date="2021-01" db="EMBL/GenBank/DDBJ databases">
        <title>Draft genome sequence of Nasalis larvatus strain YZ03.</title>
        <authorList>
            <person name="Suzuki-Hashido N."/>
            <person name="Tsuchida S."/>
            <person name="Hayakawa T."/>
        </authorList>
    </citation>
    <scope>NUCLEOTIDE SEQUENCE [LARGE SCALE GENOMIC DNA]</scope>
    <source>
        <strain evidence="3">YZ03</strain>
    </source>
</reference>
<gene>
    <name evidence="2" type="ORF">lacNasYZ03_08190</name>
</gene>
<keyword evidence="1" id="KW-0472">Membrane</keyword>
<comment type="caution">
    <text evidence="2">The sequence shown here is derived from an EMBL/GenBank/DDBJ whole genome shotgun (WGS) entry which is preliminary data.</text>
</comment>
<keyword evidence="3" id="KW-1185">Reference proteome</keyword>
<proteinExistence type="predicted"/>
<feature type="transmembrane region" description="Helical" evidence="1">
    <location>
        <begin position="54"/>
        <end position="72"/>
    </location>
</feature>
<dbReference type="RefSeq" id="WP_201331679.1">
    <property type="nucleotide sequence ID" value="NZ_BOCG01000254.1"/>
</dbReference>
<accession>A0ABQ3WAB5</accession>
<evidence type="ECO:0000313" key="2">
    <source>
        <dbReference type="EMBL" id="GHW01132.1"/>
    </source>
</evidence>
<organism evidence="2 3">
    <name type="scientific">Lactobacillus nasalidis</name>
    <dbReference type="NCBI Taxonomy" id="2797258"/>
    <lineage>
        <taxon>Bacteria</taxon>
        <taxon>Bacillati</taxon>
        <taxon>Bacillota</taxon>
        <taxon>Bacilli</taxon>
        <taxon>Lactobacillales</taxon>
        <taxon>Lactobacillaceae</taxon>
        <taxon>Lactobacillus</taxon>
    </lineage>
</organism>
<evidence type="ECO:0000313" key="3">
    <source>
        <dbReference type="Proteomes" id="UP000616547"/>
    </source>
</evidence>
<keyword evidence="1" id="KW-1133">Transmembrane helix</keyword>
<dbReference type="Proteomes" id="UP000616547">
    <property type="component" value="Unassembled WGS sequence"/>
</dbReference>
<feature type="transmembrane region" description="Helical" evidence="1">
    <location>
        <begin position="84"/>
        <end position="106"/>
    </location>
</feature>
<protein>
    <submittedName>
        <fullName evidence="2">Uncharacterized protein</fullName>
    </submittedName>
</protein>
<feature type="transmembrane region" description="Helical" evidence="1">
    <location>
        <begin position="12"/>
        <end position="34"/>
    </location>
</feature>
<evidence type="ECO:0000256" key="1">
    <source>
        <dbReference type="SAM" id="Phobius"/>
    </source>
</evidence>
<dbReference type="EMBL" id="BOCI01000205">
    <property type="protein sequence ID" value="GHW01132.1"/>
    <property type="molecule type" value="Genomic_DNA"/>
</dbReference>
<feature type="transmembrane region" description="Helical" evidence="1">
    <location>
        <begin position="112"/>
        <end position="131"/>
    </location>
</feature>
<sequence>MGKLKKAAVNLLTDPLHAIVGLDLVATGLILLTHHRYFFWPPWPAWITAIENDPIVGFIGICTGAGMIWWSLANDKSIRANRMLIPTASAYYALLSMTELMHGLFVPAGTPHMYMSGLSEFIMLLITLYMAKSSPTRRSSTND</sequence>
<keyword evidence="1" id="KW-0812">Transmembrane</keyword>
<name>A0ABQ3WAB5_9LACO</name>